<proteinExistence type="predicted"/>
<dbReference type="EMBL" id="CAVMJV010000013">
    <property type="protein sequence ID" value="CAK5048585.1"/>
    <property type="molecule type" value="Genomic_DNA"/>
</dbReference>
<reference evidence="1" key="1">
    <citation type="submission" date="2023-11" db="EMBL/GenBank/DDBJ databases">
        <authorList>
            <person name="Poullet M."/>
        </authorList>
    </citation>
    <scope>NUCLEOTIDE SEQUENCE</scope>
    <source>
        <strain evidence="1">E1834</strain>
    </source>
</reference>
<evidence type="ECO:0000313" key="1">
    <source>
        <dbReference type="EMBL" id="CAK5048585.1"/>
    </source>
</evidence>
<evidence type="ECO:0000313" key="2">
    <source>
        <dbReference type="Proteomes" id="UP001497535"/>
    </source>
</evidence>
<comment type="caution">
    <text evidence="1">The sequence shown here is derived from an EMBL/GenBank/DDBJ whole genome shotgun (WGS) entry which is preliminary data.</text>
</comment>
<name>A0ACB0YIR0_MELEN</name>
<protein>
    <submittedName>
        <fullName evidence="1">Uncharacterized protein</fullName>
    </submittedName>
</protein>
<sequence length="63" mass="7319">MKVLVYSIFPFSSLKIFNIPDMVENVERQVNTVLKFGFVLGATRFYGIMTIMLMKLNIKLMLN</sequence>
<organism evidence="1 2">
    <name type="scientific">Meloidogyne enterolobii</name>
    <name type="common">Root-knot nematode worm</name>
    <name type="synonym">Meloidogyne mayaguensis</name>
    <dbReference type="NCBI Taxonomy" id="390850"/>
    <lineage>
        <taxon>Eukaryota</taxon>
        <taxon>Metazoa</taxon>
        <taxon>Ecdysozoa</taxon>
        <taxon>Nematoda</taxon>
        <taxon>Chromadorea</taxon>
        <taxon>Rhabditida</taxon>
        <taxon>Tylenchina</taxon>
        <taxon>Tylenchomorpha</taxon>
        <taxon>Tylenchoidea</taxon>
        <taxon>Meloidogynidae</taxon>
        <taxon>Meloidogyninae</taxon>
        <taxon>Meloidogyne</taxon>
    </lineage>
</organism>
<keyword evidence="2" id="KW-1185">Reference proteome</keyword>
<dbReference type="Proteomes" id="UP001497535">
    <property type="component" value="Unassembled WGS sequence"/>
</dbReference>
<accession>A0ACB0YIR0</accession>
<gene>
    <name evidence="1" type="ORF">MENTE1834_LOCUS12771</name>
</gene>